<dbReference type="Proteomes" id="UP000824533">
    <property type="component" value="Linkage Group LG03"/>
</dbReference>
<name>A0ACC1DGH2_9NEOP</name>
<protein>
    <submittedName>
        <fullName evidence="1">Uncharacterized protein</fullName>
    </submittedName>
</protein>
<keyword evidence="2" id="KW-1185">Reference proteome</keyword>
<reference evidence="1 2" key="1">
    <citation type="journal article" date="2021" name="Front. Genet.">
        <title>Chromosome-Level Genome Assembly Reveals Significant Gene Expansion in the Toll and IMD Signaling Pathways of Dendrolimus kikuchii.</title>
        <authorList>
            <person name="Zhou J."/>
            <person name="Wu P."/>
            <person name="Xiong Z."/>
            <person name="Liu N."/>
            <person name="Zhao N."/>
            <person name="Ji M."/>
            <person name="Qiu Y."/>
            <person name="Yang B."/>
        </authorList>
    </citation>
    <scope>NUCLEOTIDE SEQUENCE [LARGE SCALE GENOMIC DNA]</scope>
    <source>
        <strain evidence="1">Ann1</strain>
    </source>
</reference>
<organism evidence="1 2">
    <name type="scientific">Dendrolimus kikuchii</name>
    <dbReference type="NCBI Taxonomy" id="765133"/>
    <lineage>
        <taxon>Eukaryota</taxon>
        <taxon>Metazoa</taxon>
        <taxon>Ecdysozoa</taxon>
        <taxon>Arthropoda</taxon>
        <taxon>Hexapoda</taxon>
        <taxon>Insecta</taxon>
        <taxon>Pterygota</taxon>
        <taxon>Neoptera</taxon>
        <taxon>Endopterygota</taxon>
        <taxon>Lepidoptera</taxon>
        <taxon>Glossata</taxon>
        <taxon>Ditrysia</taxon>
        <taxon>Bombycoidea</taxon>
        <taxon>Lasiocampidae</taxon>
        <taxon>Dendrolimus</taxon>
    </lineage>
</organism>
<accession>A0ACC1DGH2</accession>
<dbReference type="EMBL" id="CM034389">
    <property type="protein sequence ID" value="KAJ0182758.1"/>
    <property type="molecule type" value="Genomic_DNA"/>
</dbReference>
<sequence length="116" mass="12761">MMRLLVRLGLVLFALSQLLASCEAWSSYEGRGNGGKYDKENGEQGYPNVNAMVDRALSALEQNTTRRGLGISAWGIVALIVSLIIAGMGFYYFSMCYPAFCIKRDKYGMMGMPNVA</sequence>
<evidence type="ECO:0000313" key="1">
    <source>
        <dbReference type="EMBL" id="KAJ0182758.1"/>
    </source>
</evidence>
<gene>
    <name evidence="1" type="ORF">K1T71_002127</name>
</gene>
<proteinExistence type="predicted"/>
<comment type="caution">
    <text evidence="1">The sequence shown here is derived from an EMBL/GenBank/DDBJ whole genome shotgun (WGS) entry which is preliminary data.</text>
</comment>
<evidence type="ECO:0000313" key="2">
    <source>
        <dbReference type="Proteomes" id="UP000824533"/>
    </source>
</evidence>